<evidence type="ECO:0000259" key="2">
    <source>
        <dbReference type="Pfam" id="PF00535"/>
    </source>
</evidence>
<evidence type="ECO:0000313" key="5">
    <source>
        <dbReference type="Proteomes" id="UP000228947"/>
    </source>
</evidence>
<dbReference type="Proteomes" id="UP000228947">
    <property type="component" value="Unassembled WGS sequence"/>
</dbReference>
<dbReference type="PANTHER" id="PTHR43630:SF2">
    <property type="entry name" value="GLYCOSYLTRANSFERASE"/>
    <property type="match status" value="1"/>
</dbReference>
<dbReference type="Proteomes" id="UP000229681">
    <property type="component" value="Unassembled WGS sequence"/>
</dbReference>
<dbReference type="CDD" id="cd02511">
    <property type="entry name" value="Beta4Glucosyltransferase"/>
    <property type="match status" value="1"/>
</dbReference>
<accession>A0A2M8PCE4</accession>
<keyword evidence="4" id="KW-0808">Transferase</keyword>
<protein>
    <submittedName>
        <fullName evidence="4">Glycosyltransferase family 2 protein</fullName>
    </submittedName>
</protein>
<dbReference type="InterPro" id="IPR001173">
    <property type="entry name" value="Glyco_trans_2-like"/>
</dbReference>
<keyword evidence="1" id="KW-0812">Transmembrane</keyword>
<dbReference type="PANTHER" id="PTHR43630">
    <property type="entry name" value="POLY-BETA-1,6-N-ACETYL-D-GLUCOSAMINE SYNTHASE"/>
    <property type="match status" value="1"/>
</dbReference>
<gene>
    <name evidence="3" type="ORF">CUN49_11665</name>
    <name evidence="4" type="ORF">CUN50_00130</name>
</gene>
<keyword evidence="1" id="KW-0472">Membrane</keyword>
<evidence type="ECO:0000313" key="6">
    <source>
        <dbReference type="Proteomes" id="UP000229681"/>
    </source>
</evidence>
<dbReference type="EMBL" id="PGTM01000188">
    <property type="protein sequence ID" value="PJF35222.1"/>
    <property type="molecule type" value="Genomic_DNA"/>
</dbReference>
<dbReference type="Gene3D" id="3.90.550.10">
    <property type="entry name" value="Spore Coat Polysaccharide Biosynthesis Protein SpsA, Chain A"/>
    <property type="match status" value="1"/>
</dbReference>
<reference evidence="5 6" key="1">
    <citation type="submission" date="2017-11" db="EMBL/GenBank/DDBJ databases">
        <title>Evolution of Phototrophy in the Chloroflexi Phylum Driven by Horizontal Gene Transfer.</title>
        <authorList>
            <person name="Ward L.M."/>
            <person name="Hemp J."/>
            <person name="Shih P.M."/>
            <person name="Mcglynn S.E."/>
            <person name="Fischer W."/>
        </authorList>
    </citation>
    <scope>NUCLEOTIDE SEQUENCE [LARGE SCALE GENOMIC DNA]</scope>
    <source>
        <strain evidence="4">CP1_1M</strain>
        <strain evidence="3">JP3_13</strain>
    </source>
</reference>
<dbReference type="AlphaFoldDB" id="A0A2M8Q0S7"/>
<name>A0A2M8Q0S7_9CHLR</name>
<evidence type="ECO:0000313" key="3">
    <source>
        <dbReference type="EMBL" id="PJF35222.1"/>
    </source>
</evidence>
<dbReference type="InterPro" id="IPR029044">
    <property type="entry name" value="Nucleotide-diphossugar_trans"/>
</dbReference>
<dbReference type="GO" id="GO:0016740">
    <property type="term" value="F:transferase activity"/>
    <property type="evidence" value="ECO:0007669"/>
    <property type="project" value="UniProtKB-KW"/>
</dbReference>
<evidence type="ECO:0000313" key="4">
    <source>
        <dbReference type="EMBL" id="PJF43369.1"/>
    </source>
</evidence>
<dbReference type="Pfam" id="PF00535">
    <property type="entry name" value="Glycos_transf_2"/>
    <property type="match status" value="1"/>
</dbReference>
<sequence length="257" mass="30023">MLPEKVSVLIPTFNNEALLPDLLDDVKWADEIVVVDSFSTDQTVAICQARGARILQRRYTVSAEQKNWAIPQCTYEWIFAVDSDERVPLALQAEIQALLANGIPNDVDAFRVARRNFFLGHWMRTMSLYPDYQVRLFRKSVCRFEEKAVHAHMQVPGKVLTLQTPLDHYATPMLSKQINVLDRYSTYKAGELYAQGKRFRWHNVLIRPLAVLLYMFLWQGGFREGFRGFFVAFHTAAYVFFTHAKLWELEWRDGKRR</sequence>
<accession>A0A2M8Q0S7</accession>
<feature type="domain" description="Glycosyltransferase 2-like" evidence="2">
    <location>
        <begin position="7"/>
        <end position="126"/>
    </location>
</feature>
<keyword evidence="1" id="KW-1133">Transmembrane helix</keyword>
<comment type="caution">
    <text evidence="4">The sequence shown here is derived from an EMBL/GenBank/DDBJ whole genome shotgun (WGS) entry which is preliminary data.</text>
</comment>
<feature type="transmembrane region" description="Helical" evidence="1">
    <location>
        <begin position="228"/>
        <end position="247"/>
    </location>
</feature>
<dbReference type="EMBL" id="PGTL01000001">
    <property type="protein sequence ID" value="PJF43369.1"/>
    <property type="molecule type" value="Genomic_DNA"/>
</dbReference>
<organism evidence="4 5">
    <name type="scientific">Candidatus Thermofonsia Clade 1 bacterium</name>
    <dbReference type="NCBI Taxonomy" id="2364210"/>
    <lineage>
        <taxon>Bacteria</taxon>
        <taxon>Bacillati</taxon>
        <taxon>Chloroflexota</taxon>
        <taxon>Candidatus Thermofontia</taxon>
        <taxon>Candidatus Thermofonsia Clade 1</taxon>
    </lineage>
</organism>
<proteinExistence type="predicted"/>
<dbReference type="SUPFAM" id="SSF53448">
    <property type="entry name" value="Nucleotide-diphospho-sugar transferases"/>
    <property type="match status" value="1"/>
</dbReference>
<evidence type="ECO:0000256" key="1">
    <source>
        <dbReference type="SAM" id="Phobius"/>
    </source>
</evidence>